<dbReference type="GO" id="GO:0019213">
    <property type="term" value="F:deacetylase activity"/>
    <property type="evidence" value="ECO:0007669"/>
    <property type="project" value="TreeGrafter"/>
</dbReference>
<dbReference type="PANTHER" id="PTHR31609">
    <property type="entry name" value="YDJC DEACETYLASE FAMILY MEMBER"/>
    <property type="match status" value="1"/>
</dbReference>
<keyword evidence="8" id="KW-0119">Carbohydrate metabolism</keyword>
<keyword evidence="7" id="KW-0460">Magnesium</keyword>
<dbReference type="Gene3D" id="3.20.20.370">
    <property type="entry name" value="Glycoside hydrolase/deacetylase"/>
    <property type="match status" value="1"/>
</dbReference>
<evidence type="ECO:0000313" key="10">
    <source>
        <dbReference type="Proteomes" id="UP000549394"/>
    </source>
</evidence>
<comment type="function">
    <text evidence="2">Probably catalyzes the deacetylation of acetylated carbohydrates an important step in the degradation of oligosaccharides.</text>
</comment>
<evidence type="ECO:0000256" key="6">
    <source>
        <dbReference type="ARBA" id="ARBA00022801"/>
    </source>
</evidence>
<keyword evidence="6" id="KW-0378">Hydrolase</keyword>
<evidence type="ECO:0000256" key="5">
    <source>
        <dbReference type="ARBA" id="ARBA00022723"/>
    </source>
</evidence>
<evidence type="ECO:0000256" key="4">
    <source>
        <dbReference type="ARBA" id="ARBA00018477"/>
    </source>
</evidence>
<organism evidence="9 10">
    <name type="scientific">Dimorphilus gyrociliatus</name>
    <dbReference type="NCBI Taxonomy" id="2664684"/>
    <lineage>
        <taxon>Eukaryota</taxon>
        <taxon>Metazoa</taxon>
        <taxon>Spiralia</taxon>
        <taxon>Lophotrochozoa</taxon>
        <taxon>Annelida</taxon>
        <taxon>Polychaeta</taxon>
        <taxon>Polychaeta incertae sedis</taxon>
        <taxon>Dinophilidae</taxon>
        <taxon>Dimorphilus</taxon>
    </lineage>
</organism>
<dbReference type="OrthoDB" id="8908051at2759"/>
<comment type="cofactor">
    <cofactor evidence="1">
        <name>Mg(2+)</name>
        <dbReference type="ChEBI" id="CHEBI:18420"/>
    </cofactor>
</comment>
<dbReference type="GO" id="GO:0016787">
    <property type="term" value="F:hydrolase activity"/>
    <property type="evidence" value="ECO:0007669"/>
    <property type="project" value="UniProtKB-KW"/>
</dbReference>
<comment type="caution">
    <text evidence="9">The sequence shown here is derived from an EMBL/GenBank/DDBJ whole genome shotgun (WGS) entry which is preliminary data.</text>
</comment>
<keyword evidence="5" id="KW-0479">Metal-binding</keyword>
<gene>
    <name evidence="9" type="ORF">DGYR_LOCUS12769</name>
</gene>
<dbReference type="InterPro" id="IPR006879">
    <property type="entry name" value="YdjC-like"/>
</dbReference>
<evidence type="ECO:0000313" key="9">
    <source>
        <dbReference type="EMBL" id="CAD5125392.1"/>
    </source>
</evidence>
<dbReference type="AlphaFoldDB" id="A0A7I8WB71"/>
<name>A0A7I8WB71_9ANNE</name>
<evidence type="ECO:0000256" key="2">
    <source>
        <dbReference type="ARBA" id="ARBA00003451"/>
    </source>
</evidence>
<dbReference type="GO" id="GO:0005975">
    <property type="term" value="P:carbohydrate metabolic process"/>
    <property type="evidence" value="ECO:0007669"/>
    <property type="project" value="InterPro"/>
</dbReference>
<evidence type="ECO:0000256" key="8">
    <source>
        <dbReference type="ARBA" id="ARBA00023277"/>
    </source>
</evidence>
<dbReference type="Proteomes" id="UP000549394">
    <property type="component" value="Unassembled WGS sequence"/>
</dbReference>
<evidence type="ECO:0000256" key="3">
    <source>
        <dbReference type="ARBA" id="ARBA00008843"/>
    </source>
</evidence>
<dbReference type="Pfam" id="PF04794">
    <property type="entry name" value="YdjC"/>
    <property type="match status" value="1"/>
</dbReference>
<evidence type="ECO:0000256" key="1">
    <source>
        <dbReference type="ARBA" id="ARBA00001946"/>
    </source>
</evidence>
<protein>
    <recommendedName>
        <fullName evidence="4">Carbohydrate deacetylase</fullName>
    </recommendedName>
</protein>
<reference evidence="9 10" key="1">
    <citation type="submission" date="2020-08" db="EMBL/GenBank/DDBJ databases">
        <authorList>
            <person name="Hejnol A."/>
        </authorList>
    </citation>
    <scope>NUCLEOTIDE SEQUENCE [LARGE SCALE GENOMIC DNA]</scope>
</reference>
<comment type="similarity">
    <text evidence="3">Belongs to the YdjC deacetylase family.</text>
</comment>
<keyword evidence="10" id="KW-1185">Reference proteome</keyword>
<dbReference type="EMBL" id="CAJFCJ010000026">
    <property type="protein sequence ID" value="CAD5125392.1"/>
    <property type="molecule type" value="Genomic_DNA"/>
</dbReference>
<proteinExistence type="inferred from homology"/>
<accession>A0A7I8WB71</accession>
<dbReference type="InterPro" id="IPR011330">
    <property type="entry name" value="Glyco_hydro/deAcase_b/a-brl"/>
</dbReference>
<dbReference type="GO" id="GO:0046872">
    <property type="term" value="F:metal ion binding"/>
    <property type="evidence" value="ECO:0007669"/>
    <property type="project" value="UniProtKB-KW"/>
</dbReference>
<dbReference type="SUPFAM" id="SSF88713">
    <property type="entry name" value="Glycoside hydrolase/deacetylase"/>
    <property type="match status" value="1"/>
</dbReference>
<dbReference type="PANTHER" id="PTHR31609:SF1">
    <property type="entry name" value="CARBOHYDRATE DEACETYLASE"/>
    <property type="match status" value="1"/>
</dbReference>
<evidence type="ECO:0000256" key="7">
    <source>
        <dbReference type="ARBA" id="ARBA00022842"/>
    </source>
</evidence>
<sequence>MEKRKRSRKRVLIITADDFGYCPKRDRGIFELFLEKKISRTSVLLSGYSSRHALDVAGKKSYSVGLHLNLTEGYPIGVSSFESSLTNEWGEFLAKADFASALANGLISDKDLKLEITEQIRAFRRISHDHNLPVHIDGHQHVHVLPEVSRILDTVLDDLGMTNVSIRYPFELLSDVDWVKEENLQFYRSVSSLATACQSFFNKYRHPDGFIGMSIMGSNMTLARLRAKLEETYNYLNSTLDKDVAVVELMVHPGYKSLSHVGGCGFLGPDQFSMSVEREHELNLLKSPEFSEILEELGIQLAHSENVSNFL</sequence>